<proteinExistence type="predicted"/>
<name>A0ABP9GLC1_9ACTN</name>
<accession>A0ABP9GLC1</accession>
<dbReference type="EMBL" id="BAABIK010000017">
    <property type="protein sequence ID" value="GAA4946436.1"/>
    <property type="molecule type" value="Genomic_DNA"/>
</dbReference>
<sequence length="81" mass="8553">MRWRSRRWDVCSYIEGKGDSGVRASIPWDSLKVGGTLVTCSGLETVATPATLTPAAVRLARLAGLFALSAGGRGACLDFPQ</sequence>
<evidence type="ECO:0000313" key="2">
    <source>
        <dbReference type="Proteomes" id="UP001499993"/>
    </source>
</evidence>
<comment type="caution">
    <text evidence="1">The sequence shown here is derived from an EMBL/GenBank/DDBJ whole genome shotgun (WGS) entry which is preliminary data.</text>
</comment>
<protein>
    <submittedName>
        <fullName evidence="1">Uncharacterized protein</fullName>
    </submittedName>
</protein>
<reference evidence="2" key="1">
    <citation type="journal article" date="2019" name="Int. J. Syst. Evol. Microbiol.">
        <title>The Global Catalogue of Microorganisms (GCM) 10K type strain sequencing project: providing services to taxonomists for standard genome sequencing and annotation.</title>
        <authorList>
            <consortium name="The Broad Institute Genomics Platform"/>
            <consortium name="The Broad Institute Genome Sequencing Center for Infectious Disease"/>
            <person name="Wu L."/>
            <person name="Ma J."/>
        </authorList>
    </citation>
    <scope>NUCLEOTIDE SEQUENCE [LARGE SCALE GENOMIC DNA]</scope>
    <source>
        <strain evidence="2">JCM 18123</strain>
    </source>
</reference>
<dbReference type="Proteomes" id="UP001499993">
    <property type="component" value="Unassembled WGS sequence"/>
</dbReference>
<keyword evidence="2" id="KW-1185">Reference proteome</keyword>
<organism evidence="1 2">
    <name type="scientific">Streptomonospora halophila</name>
    <dbReference type="NCBI Taxonomy" id="427369"/>
    <lineage>
        <taxon>Bacteria</taxon>
        <taxon>Bacillati</taxon>
        <taxon>Actinomycetota</taxon>
        <taxon>Actinomycetes</taxon>
        <taxon>Streptosporangiales</taxon>
        <taxon>Nocardiopsidaceae</taxon>
        <taxon>Streptomonospora</taxon>
    </lineage>
</organism>
<gene>
    <name evidence="1" type="ORF">GCM10023224_32340</name>
</gene>
<evidence type="ECO:0000313" key="1">
    <source>
        <dbReference type="EMBL" id="GAA4946436.1"/>
    </source>
</evidence>